<feature type="region of interest" description="Disordered" evidence="4">
    <location>
        <begin position="38"/>
        <end position="58"/>
    </location>
</feature>
<feature type="region of interest" description="Disordered" evidence="4">
    <location>
        <begin position="1"/>
        <end position="22"/>
    </location>
</feature>
<feature type="non-terminal residue" evidence="5">
    <location>
        <position position="126"/>
    </location>
</feature>
<evidence type="ECO:0000313" key="5">
    <source>
        <dbReference type="EMBL" id="ORY63265.1"/>
    </source>
</evidence>
<dbReference type="GO" id="GO:0008270">
    <property type="term" value="F:zinc ion binding"/>
    <property type="evidence" value="ECO:0007669"/>
    <property type="project" value="UniProtKB-KW"/>
</dbReference>
<dbReference type="GeneID" id="63770697"/>
<evidence type="ECO:0000313" key="6">
    <source>
        <dbReference type="Proteomes" id="UP000193689"/>
    </source>
</evidence>
<keyword evidence="3" id="KW-0862">Zinc</keyword>
<evidence type="ECO:0008006" key="7">
    <source>
        <dbReference type="Google" id="ProtNLM"/>
    </source>
</evidence>
<evidence type="ECO:0000256" key="4">
    <source>
        <dbReference type="SAM" id="MobiDB-lite"/>
    </source>
</evidence>
<name>A0A1Y2DXB7_9PEZI</name>
<evidence type="ECO:0000256" key="3">
    <source>
        <dbReference type="ARBA" id="ARBA00022833"/>
    </source>
</evidence>
<evidence type="ECO:0000256" key="1">
    <source>
        <dbReference type="ARBA" id="ARBA00022723"/>
    </source>
</evidence>
<dbReference type="PANTHER" id="PTHR28042:SF1">
    <property type="entry name" value="E3 UBIQUITIN-PROTEIN LIGASE COMPLEX SLX5-SLX8 SUBUNIT SLX5"/>
    <property type="match status" value="1"/>
</dbReference>
<keyword evidence="6" id="KW-1185">Reference proteome</keyword>
<dbReference type="GO" id="GO:0033768">
    <property type="term" value="C:SUMO-targeted ubiquitin ligase complex"/>
    <property type="evidence" value="ECO:0007669"/>
    <property type="project" value="TreeGrafter"/>
</dbReference>
<gene>
    <name evidence="5" type="ORF">BCR38DRAFT_294221</name>
</gene>
<dbReference type="Proteomes" id="UP000193689">
    <property type="component" value="Unassembled WGS sequence"/>
</dbReference>
<dbReference type="GO" id="GO:0004842">
    <property type="term" value="F:ubiquitin-protein transferase activity"/>
    <property type="evidence" value="ECO:0007669"/>
    <property type="project" value="TreeGrafter"/>
</dbReference>
<feature type="compositionally biased region" description="Pro residues" evidence="4">
    <location>
        <begin position="1"/>
        <end position="12"/>
    </location>
</feature>
<dbReference type="PANTHER" id="PTHR28042">
    <property type="entry name" value="E3 UBIQUITIN-PROTEIN LIGASE COMPLEX SLX5-SLX8 SUBUNIT SLX5"/>
    <property type="match status" value="1"/>
</dbReference>
<proteinExistence type="predicted"/>
<comment type="caution">
    <text evidence="5">The sequence shown here is derived from an EMBL/GenBank/DDBJ whole genome shotgun (WGS) entry which is preliminary data.</text>
</comment>
<dbReference type="OrthoDB" id="2398441at2759"/>
<dbReference type="AlphaFoldDB" id="A0A1Y2DXB7"/>
<protein>
    <recommendedName>
        <fullName evidence="7">Cell cycle control protein</fullName>
    </recommendedName>
</protein>
<feature type="non-terminal residue" evidence="5">
    <location>
        <position position="1"/>
    </location>
</feature>
<dbReference type="STRING" id="1141098.A0A1Y2DXB7"/>
<dbReference type="InterPro" id="IPR017907">
    <property type="entry name" value="Znf_RING_CS"/>
</dbReference>
<dbReference type="PROSITE" id="PS00518">
    <property type="entry name" value="ZF_RING_1"/>
    <property type="match status" value="1"/>
</dbReference>
<accession>A0A1Y2DXB7</accession>
<dbReference type="InParanoid" id="A0A1Y2DXB7"/>
<evidence type="ECO:0000256" key="2">
    <source>
        <dbReference type="ARBA" id="ARBA00022771"/>
    </source>
</evidence>
<dbReference type="InterPro" id="IPR038886">
    <property type="entry name" value="E3_SLX5/Rfp1"/>
</dbReference>
<dbReference type="RefSeq" id="XP_040714922.1">
    <property type="nucleotide sequence ID" value="XM_040854485.1"/>
</dbReference>
<sequence>GPPKPVHEPPPQAKEGFTRDTGEDFVLICPSCDEELAYDPDVEDENGPPTKKARTRKDKAEHHFWAVKACGHVYCKRCYDNRKPSARNPVKVGFKPPPTDQRKLMCAVDGCESEVSTKTAWVGIFL</sequence>
<organism evidence="5 6">
    <name type="scientific">Pseudomassariella vexata</name>
    <dbReference type="NCBI Taxonomy" id="1141098"/>
    <lineage>
        <taxon>Eukaryota</taxon>
        <taxon>Fungi</taxon>
        <taxon>Dikarya</taxon>
        <taxon>Ascomycota</taxon>
        <taxon>Pezizomycotina</taxon>
        <taxon>Sordariomycetes</taxon>
        <taxon>Xylariomycetidae</taxon>
        <taxon>Amphisphaeriales</taxon>
        <taxon>Pseudomassariaceae</taxon>
        <taxon>Pseudomassariella</taxon>
    </lineage>
</organism>
<dbReference type="EMBL" id="MCFJ01000008">
    <property type="protein sequence ID" value="ORY63265.1"/>
    <property type="molecule type" value="Genomic_DNA"/>
</dbReference>
<keyword evidence="1" id="KW-0479">Metal-binding</keyword>
<keyword evidence="2" id="KW-0863">Zinc-finger</keyword>
<reference evidence="5 6" key="1">
    <citation type="submission" date="2016-07" db="EMBL/GenBank/DDBJ databases">
        <title>Pervasive Adenine N6-methylation of Active Genes in Fungi.</title>
        <authorList>
            <consortium name="DOE Joint Genome Institute"/>
            <person name="Mondo S.J."/>
            <person name="Dannebaum R.O."/>
            <person name="Kuo R.C."/>
            <person name="Labutti K."/>
            <person name="Haridas S."/>
            <person name="Kuo A."/>
            <person name="Salamov A."/>
            <person name="Ahrendt S.R."/>
            <person name="Lipzen A."/>
            <person name="Sullivan W."/>
            <person name="Andreopoulos W.B."/>
            <person name="Clum A."/>
            <person name="Lindquist E."/>
            <person name="Daum C."/>
            <person name="Ramamoorthy G.K."/>
            <person name="Gryganskyi A."/>
            <person name="Culley D."/>
            <person name="Magnuson J.K."/>
            <person name="James T.Y."/>
            <person name="O'Malley M.A."/>
            <person name="Stajich J.E."/>
            <person name="Spatafora J.W."/>
            <person name="Visel A."/>
            <person name="Grigoriev I.V."/>
        </authorList>
    </citation>
    <scope>NUCLEOTIDE SEQUENCE [LARGE SCALE GENOMIC DNA]</scope>
    <source>
        <strain evidence="5 6">CBS 129021</strain>
    </source>
</reference>